<keyword evidence="2" id="KW-1185">Reference proteome</keyword>
<proteinExistence type="predicted"/>
<organism evidence="1 2">
    <name type="scientific">Halococcus thailandensis JCM 13552</name>
    <dbReference type="NCBI Taxonomy" id="1227457"/>
    <lineage>
        <taxon>Archaea</taxon>
        <taxon>Methanobacteriati</taxon>
        <taxon>Methanobacteriota</taxon>
        <taxon>Stenosarchaea group</taxon>
        <taxon>Halobacteria</taxon>
        <taxon>Halobacteriales</taxon>
        <taxon>Halococcaceae</taxon>
        <taxon>Halococcus</taxon>
    </lineage>
</organism>
<name>M0MXQ1_9EURY</name>
<sequence length="253" mass="30223">MKYNYDFEDIQEIFEEKSESYSVHHPNQKLARTHLVSTYNLHTFHSDVRNSMGNSTGDRHKTQLLLLNQSISASYALYHLVQNHCYTTAYGRIRYLWELYLILQQLNRRKGRTGAKYQRNREALTDNEYMSYQTLPLTEYLSDIRETVINNLRHQHELYGEIYDYISNIGSHPHSIKTSRNDDKWNFKLERDLFEFGLVFNFGQAAQFVRTFSDVRESTDIRNEMEHVFVHIERSGLTLPEFLEDDIEFTNIW</sequence>
<dbReference type="Proteomes" id="UP000011680">
    <property type="component" value="Unassembled WGS sequence"/>
</dbReference>
<accession>M0MXQ1</accession>
<comment type="caution">
    <text evidence="1">The sequence shown here is derived from an EMBL/GenBank/DDBJ whole genome shotgun (WGS) entry which is preliminary data.</text>
</comment>
<evidence type="ECO:0000313" key="2">
    <source>
        <dbReference type="Proteomes" id="UP000011680"/>
    </source>
</evidence>
<dbReference type="AlphaFoldDB" id="M0MXQ1"/>
<gene>
    <name evidence="1" type="ORF">C451_17820</name>
</gene>
<protein>
    <submittedName>
        <fullName evidence="1">Uncharacterized protein</fullName>
    </submittedName>
</protein>
<evidence type="ECO:0000313" key="1">
    <source>
        <dbReference type="EMBL" id="EMA50381.1"/>
    </source>
</evidence>
<dbReference type="STRING" id="1227457.C451_17820"/>
<dbReference type="EMBL" id="AOMF01000171">
    <property type="protein sequence ID" value="EMA50381.1"/>
    <property type="molecule type" value="Genomic_DNA"/>
</dbReference>
<reference evidence="1 2" key="1">
    <citation type="journal article" date="2014" name="PLoS Genet.">
        <title>Phylogenetically driven sequencing of extremely halophilic archaea reveals strategies for static and dynamic osmo-response.</title>
        <authorList>
            <person name="Becker E.A."/>
            <person name="Seitzer P.M."/>
            <person name="Tritt A."/>
            <person name="Larsen D."/>
            <person name="Krusor M."/>
            <person name="Yao A.I."/>
            <person name="Wu D."/>
            <person name="Madern D."/>
            <person name="Eisen J.A."/>
            <person name="Darling A.E."/>
            <person name="Facciotti M.T."/>
        </authorList>
    </citation>
    <scope>NUCLEOTIDE SEQUENCE [LARGE SCALE GENOMIC DNA]</scope>
    <source>
        <strain evidence="1 2">JCM 13552</strain>
    </source>
</reference>